<evidence type="ECO:0000313" key="5">
    <source>
        <dbReference type="EnsemblMetazoa" id="ASIC007144-PA"/>
    </source>
</evidence>
<feature type="coiled-coil region" evidence="1">
    <location>
        <begin position="35"/>
        <end position="76"/>
    </location>
</feature>
<gene>
    <name evidence="4" type="ORF">ZHAS_00007144</name>
</gene>
<dbReference type="InterPro" id="IPR036056">
    <property type="entry name" value="Fibrinogen-like_C"/>
</dbReference>
<dbReference type="EMBL" id="ATLV01014985">
    <property type="status" value="NOT_ANNOTATED_CDS"/>
    <property type="molecule type" value="Genomic_DNA"/>
</dbReference>
<dbReference type="OMA" id="SFWIACL"/>
<dbReference type="SMART" id="SM00186">
    <property type="entry name" value="FBG"/>
    <property type="match status" value="1"/>
</dbReference>
<accession>A0A084VP86</accession>
<evidence type="ECO:0000313" key="4">
    <source>
        <dbReference type="EMBL" id="KFB39780.1"/>
    </source>
</evidence>
<protein>
    <submittedName>
        <fullName evidence="5">Fibrinogen C-terminal domain-containing protein</fullName>
    </submittedName>
</protein>
<dbReference type="SUPFAM" id="SSF56496">
    <property type="entry name" value="Fibrinogen C-terminal domain-like"/>
    <property type="match status" value="1"/>
</dbReference>
<dbReference type="Proteomes" id="UP000030765">
    <property type="component" value="Unassembled WGS sequence"/>
</dbReference>
<feature type="chain" id="PRO_5001783870" evidence="2">
    <location>
        <begin position="25"/>
        <end position="278"/>
    </location>
</feature>
<dbReference type="VEuPathDB" id="VectorBase:ASIS019671"/>
<dbReference type="OrthoDB" id="7735550at2759"/>
<dbReference type="EMBL" id="KE524999">
    <property type="protein sequence ID" value="KFB39780.1"/>
    <property type="molecule type" value="Genomic_DNA"/>
</dbReference>
<keyword evidence="6" id="KW-1185">Reference proteome</keyword>
<keyword evidence="2" id="KW-0732">Signal</keyword>
<dbReference type="STRING" id="74873.A0A084VP86"/>
<dbReference type="VEuPathDB" id="VectorBase:ASIC007144"/>
<evidence type="ECO:0000313" key="6">
    <source>
        <dbReference type="Proteomes" id="UP000030765"/>
    </source>
</evidence>
<dbReference type="InterPro" id="IPR002181">
    <property type="entry name" value="Fibrinogen_a/b/g_C_dom"/>
</dbReference>
<reference evidence="5" key="2">
    <citation type="submission" date="2020-05" db="UniProtKB">
        <authorList>
            <consortium name="EnsemblMetazoa"/>
        </authorList>
    </citation>
    <scope>IDENTIFICATION</scope>
</reference>
<organism evidence="4">
    <name type="scientific">Anopheles sinensis</name>
    <name type="common">Mosquito</name>
    <dbReference type="NCBI Taxonomy" id="74873"/>
    <lineage>
        <taxon>Eukaryota</taxon>
        <taxon>Metazoa</taxon>
        <taxon>Ecdysozoa</taxon>
        <taxon>Arthropoda</taxon>
        <taxon>Hexapoda</taxon>
        <taxon>Insecta</taxon>
        <taxon>Pterygota</taxon>
        <taxon>Neoptera</taxon>
        <taxon>Endopterygota</taxon>
        <taxon>Diptera</taxon>
        <taxon>Nematocera</taxon>
        <taxon>Culicoidea</taxon>
        <taxon>Culicidae</taxon>
        <taxon>Anophelinae</taxon>
        <taxon>Anopheles</taxon>
    </lineage>
</organism>
<dbReference type="EnsemblMetazoa" id="ASIC007144-RA">
    <property type="protein sequence ID" value="ASIC007144-PA"/>
    <property type="gene ID" value="ASIC007144"/>
</dbReference>
<evidence type="ECO:0000256" key="2">
    <source>
        <dbReference type="SAM" id="SignalP"/>
    </source>
</evidence>
<dbReference type="PROSITE" id="PS51406">
    <property type="entry name" value="FIBRINOGEN_C_2"/>
    <property type="match status" value="1"/>
</dbReference>
<dbReference type="Pfam" id="PF00147">
    <property type="entry name" value="Fibrinogen_C"/>
    <property type="match status" value="1"/>
</dbReference>
<keyword evidence="1" id="KW-0175">Coiled coil</keyword>
<feature type="domain" description="Fibrinogen C-terminal" evidence="3">
    <location>
        <begin position="73"/>
        <end position="278"/>
    </location>
</feature>
<dbReference type="PANTHER" id="PTHR19143:SF444">
    <property type="entry name" value="PROTEIN SCABROUS"/>
    <property type="match status" value="1"/>
</dbReference>
<evidence type="ECO:0000259" key="3">
    <source>
        <dbReference type="PROSITE" id="PS51406"/>
    </source>
</evidence>
<name>A0A084VP86_ANOSI</name>
<sequence>MHPAKCLLTSFWIACLILPEYSKAEQNDLNKDPSAERLVDRLTHIEDKISSLENIVKRLDSQVMALTASVEETTKEQNVRACDRIISDCGQTDASGVFNLRTCSEPDFNVFCNQSFEGGGWLVVYNRSNGNDGLFNHTWKSYEEGFGQPNGEHFIGLRRLHSLTHGSYSEAALILTRNGEESTVTYDDFEVDGEEKQYEIKRIGSPNGKMRLFFSNQAYKFQTFDRNQLHALARDRMLLDGCAFWFVDSPNSHNSEEFSQFCQDLRHLKIMIRKRPLI</sequence>
<reference evidence="4 6" key="1">
    <citation type="journal article" date="2014" name="BMC Genomics">
        <title>Genome sequence of Anopheles sinensis provides insight into genetics basis of mosquito competence for malaria parasites.</title>
        <authorList>
            <person name="Zhou D."/>
            <person name="Zhang D."/>
            <person name="Ding G."/>
            <person name="Shi L."/>
            <person name="Hou Q."/>
            <person name="Ye Y."/>
            <person name="Xu Y."/>
            <person name="Zhou H."/>
            <person name="Xiong C."/>
            <person name="Li S."/>
            <person name="Yu J."/>
            <person name="Hong S."/>
            <person name="Yu X."/>
            <person name="Zou P."/>
            <person name="Chen C."/>
            <person name="Chang X."/>
            <person name="Wang W."/>
            <person name="Lv Y."/>
            <person name="Sun Y."/>
            <person name="Ma L."/>
            <person name="Shen B."/>
            <person name="Zhu C."/>
        </authorList>
    </citation>
    <scope>NUCLEOTIDE SEQUENCE [LARGE SCALE GENOMIC DNA]</scope>
</reference>
<dbReference type="Gene3D" id="3.90.215.10">
    <property type="entry name" value="Gamma Fibrinogen, chain A, domain 1"/>
    <property type="match status" value="1"/>
</dbReference>
<proteinExistence type="predicted"/>
<feature type="signal peptide" evidence="2">
    <location>
        <begin position="1"/>
        <end position="24"/>
    </location>
</feature>
<dbReference type="InterPro" id="IPR050373">
    <property type="entry name" value="Fibrinogen_C-term_domain"/>
</dbReference>
<dbReference type="GO" id="GO:0005615">
    <property type="term" value="C:extracellular space"/>
    <property type="evidence" value="ECO:0007669"/>
    <property type="project" value="TreeGrafter"/>
</dbReference>
<evidence type="ECO:0000256" key="1">
    <source>
        <dbReference type="SAM" id="Coils"/>
    </source>
</evidence>
<dbReference type="PANTHER" id="PTHR19143">
    <property type="entry name" value="FIBRINOGEN/TENASCIN/ANGIOPOEITIN"/>
    <property type="match status" value="1"/>
</dbReference>
<dbReference type="InterPro" id="IPR014716">
    <property type="entry name" value="Fibrinogen_a/b/g_C_1"/>
</dbReference>
<dbReference type="AlphaFoldDB" id="A0A084VP86"/>